<dbReference type="AlphaFoldDB" id="A0AAE3MB47"/>
<dbReference type="Proteomes" id="UP001209229">
    <property type="component" value="Unassembled WGS sequence"/>
</dbReference>
<proteinExistence type="predicted"/>
<evidence type="ECO:0000313" key="2">
    <source>
        <dbReference type="EMBL" id="MCW3789805.1"/>
    </source>
</evidence>
<gene>
    <name evidence="1" type="ORF">OM075_25330</name>
    <name evidence="2" type="ORF">OM075_25335</name>
</gene>
<organism evidence="2 3">
    <name type="scientific">Plebeiibacterium sediminum</name>
    <dbReference type="NCBI Taxonomy" id="2992112"/>
    <lineage>
        <taxon>Bacteria</taxon>
        <taxon>Pseudomonadati</taxon>
        <taxon>Bacteroidota</taxon>
        <taxon>Bacteroidia</taxon>
        <taxon>Marinilabiliales</taxon>
        <taxon>Marinilabiliaceae</taxon>
        <taxon>Plebeiibacterium</taxon>
    </lineage>
</organism>
<reference evidence="2" key="1">
    <citation type="submission" date="2022-10" db="EMBL/GenBank/DDBJ databases">
        <authorList>
            <person name="Yu W.X."/>
        </authorList>
    </citation>
    <scope>NUCLEOTIDE SEQUENCE</scope>
    <source>
        <strain evidence="2">AAT</strain>
    </source>
</reference>
<dbReference type="NCBIfam" id="TIGR03519">
    <property type="entry name" value="T9SS_PorP_fam"/>
    <property type="match status" value="1"/>
</dbReference>
<dbReference type="EMBL" id="JAPDPJ010000245">
    <property type="protein sequence ID" value="MCW3789804.1"/>
    <property type="molecule type" value="Genomic_DNA"/>
</dbReference>
<dbReference type="InterPro" id="IPR019861">
    <property type="entry name" value="PorP/SprF_Bacteroidetes"/>
</dbReference>
<evidence type="ECO:0000313" key="3">
    <source>
        <dbReference type="Proteomes" id="UP001209229"/>
    </source>
</evidence>
<keyword evidence="3" id="KW-1185">Reference proteome</keyword>
<feature type="non-terminal residue" evidence="2">
    <location>
        <position position="235"/>
    </location>
</feature>
<accession>A0AAE3MB47</accession>
<protein>
    <submittedName>
        <fullName evidence="2">Type IX secretion system membrane protein PorP/SprF</fullName>
    </submittedName>
</protein>
<sequence length="235" mass="26200">GALLILGLSQAEVKAQQEPLYTQYMFNTVSVNPAYAGTRNAMNVLLLSRLQWAGLDGAPRTYNLTMHTPLNNYKMGLGFSIVKDTYGPVDNTYFNFNYAYRVNVSENMILSMGIKGGIYNYYVGLNDVFVQNGSDASFSGNYDKKLQPNAGMGLYLYSNKWYAGFSIPKLIQTDLSGDQMTTSNVSDLRRHYFVMAGYVFDLSSDLKFKPSFINKVVEGAPPSTDITGQFLYKNA</sequence>
<dbReference type="RefSeq" id="WP_301193347.1">
    <property type="nucleotide sequence ID" value="NZ_JAPDPJ010000245.1"/>
</dbReference>
<dbReference type="EMBL" id="JAPDPJ010000246">
    <property type="protein sequence ID" value="MCW3789805.1"/>
    <property type="molecule type" value="Genomic_DNA"/>
</dbReference>
<feature type="non-terminal residue" evidence="2">
    <location>
        <position position="1"/>
    </location>
</feature>
<comment type="caution">
    <text evidence="2">The sequence shown here is derived from an EMBL/GenBank/DDBJ whole genome shotgun (WGS) entry which is preliminary data.</text>
</comment>
<dbReference type="Pfam" id="PF11751">
    <property type="entry name" value="PorP_SprF"/>
    <property type="match status" value="1"/>
</dbReference>
<name>A0AAE3MB47_9BACT</name>
<evidence type="ECO:0000313" key="1">
    <source>
        <dbReference type="EMBL" id="MCW3789804.1"/>
    </source>
</evidence>